<evidence type="ECO:0000259" key="10">
    <source>
        <dbReference type="Pfam" id="PF20238"/>
    </source>
</evidence>
<dbReference type="OrthoDB" id="5329488at2759"/>
<protein>
    <recommendedName>
        <fullName evidence="10">Copper acquisition factor BIM1-like domain-containing protein</fullName>
    </recommendedName>
</protein>
<evidence type="ECO:0000256" key="5">
    <source>
        <dbReference type="ARBA" id="ARBA00023136"/>
    </source>
</evidence>
<evidence type="ECO:0000256" key="2">
    <source>
        <dbReference type="ARBA" id="ARBA00022475"/>
    </source>
</evidence>
<gene>
    <name evidence="11" type="ORF">Micbo1qcDRAFT_196540</name>
</gene>
<keyword evidence="6" id="KW-0325">Glycoprotein</keyword>
<dbReference type="Pfam" id="PF20238">
    <property type="entry name" value="BIM1-like_dom"/>
    <property type="match status" value="1"/>
</dbReference>
<evidence type="ECO:0000256" key="6">
    <source>
        <dbReference type="ARBA" id="ARBA00023180"/>
    </source>
</evidence>
<dbReference type="EMBL" id="KQ964254">
    <property type="protein sequence ID" value="KXJ89751.1"/>
    <property type="molecule type" value="Genomic_DNA"/>
</dbReference>
<dbReference type="Proteomes" id="UP000070501">
    <property type="component" value="Unassembled WGS sequence"/>
</dbReference>
<evidence type="ECO:0000256" key="4">
    <source>
        <dbReference type="ARBA" id="ARBA00022729"/>
    </source>
</evidence>
<organism evidence="11 12">
    <name type="scientific">Microdochium bolleyi</name>
    <dbReference type="NCBI Taxonomy" id="196109"/>
    <lineage>
        <taxon>Eukaryota</taxon>
        <taxon>Fungi</taxon>
        <taxon>Dikarya</taxon>
        <taxon>Ascomycota</taxon>
        <taxon>Pezizomycotina</taxon>
        <taxon>Sordariomycetes</taxon>
        <taxon>Xylariomycetidae</taxon>
        <taxon>Xylariales</taxon>
        <taxon>Microdochiaceae</taxon>
        <taxon>Microdochium</taxon>
    </lineage>
</organism>
<comment type="subcellular location">
    <subcellularLocation>
        <location evidence="1">Cell membrane</location>
        <topology evidence="1">Lipid-anchor</topology>
        <topology evidence="1">GPI-anchor</topology>
    </subcellularLocation>
</comment>
<keyword evidence="7" id="KW-0449">Lipoprotein</keyword>
<accession>A0A136IXY3</accession>
<dbReference type="GO" id="GO:0005886">
    <property type="term" value="C:plasma membrane"/>
    <property type="evidence" value="ECO:0007669"/>
    <property type="project" value="UniProtKB-SubCell"/>
</dbReference>
<keyword evidence="8" id="KW-0812">Transmembrane</keyword>
<keyword evidence="2" id="KW-1003">Cell membrane</keyword>
<evidence type="ECO:0000256" key="3">
    <source>
        <dbReference type="ARBA" id="ARBA00022622"/>
    </source>
</evidence>
<reference evidence="12" key="1">
    <citation type="submission" date="2016-02" db="EMBL/GenBank/DDBJ databases">
        <title>Draft genome sequence of Microdochium bolleyi, a fungal endophyte of beachgrass.</title>
        <authorList>
            <consortium name="DOE Joint Genome Institute"/>
            <person name="David A.S."/>
            <person name="May G."/>
            <person name="Haridas S."/>
            <person name="Lim J."/>
            <person name="Wang M."/>
            <person name="Labutti K."/>
            <person name="Lipzen A."/>
            <person name="Barry K."/>
            <person name="Grigoriev I.V."/>
        </authorList>
    </citation>
    <scope>NUCLEOTIDE SEQUENCE [LARGE SCALE GENOMIC DNA]</scope>
    <source>
        <strain evidence="12">J235TASD1</strain>
    </source>
</reference>
<keyword evidence="4 9" id="KW-0732">Signal</keyword>
<keyword evidence="12" id="KW-1185">Reference proteome</keyword>
<evidence type="ECO:0000313" key="11">
    <source>
        <dbReference type="EMBL" id="KXJ89751.1"/>
    </source>
</evidence>
<sequence>MFSRTILSKALAVLAGSAAVVDAHIAITYPGSRGNTFPKNGTVAQSDGLVVATIANGSEPIYPYGMAMAYPCGGLPTTTNRTLWPLTGSAPIILQPGHQANHDWGIIFVNIGLGTTPANFSTQMIHEFSFTFPSAKEYDNQICLPDVSLPQTVRDAVGAGLVKAGDNATIQVVETAKHGGTLHSCIDITFTNSVYPSADVPDVSTRGLSCRNDTQFAFAPVTYGDWAASGDGYSKNQSLALGLGLGLPLIAICCVQGYFLWRARRLNKRYEASGLAMGIKA</sequence>
<dbReference type="InterPro" id="IPR046936">
    <property type="entry name" value="BIM1-like"/>
</dbReference>
<evidence type="ECO:0000256" key="7">
    <source>
        <dbReference type="ARBA" id="ARBA00023288"/>
    </source>
</evidence>
<keyword evidence="8" id="KW-1133">Transmembrane helix</keyword>
<name>A0A136IXY3_9PEZI</name>
<feature type="transmembrane region" description="Helical" evidence="8">
    <location>
        <begin position="239"/>
        <end position="261"/>
    </location>
</feature>
<evidence type="ECO:0000256" key="9">
    <source>
        <dbReference type="SAM" id="SignalP"/>
    </source>
</evidence>
<dbReference type="AlphaFoldDB" id="A0A136IXY3"/>
<evidence type="ECO:0000256" key="1">
    <source>
        <dbReference type="ARBA" id="ARBA00004609"/>
    </source>
</evidence>
<proteinExistence type="predicted"/>
<keyword evidence="5 8" id="KW-0472">Membrane</keyword>
<dbReference type="CDD" id="cd21176">
    <property type="entry name" value="LPMO_auxiliary-like"/>
    <property type="match status" value="1"/>
</dbReference>
<dbReference type="InParanoid" id="A0A136IXY3"/>
<feature type="domain" description="Copper acquisition factor BIM1-like" evidence="10">
    <location>
        <begin position="23"/>
        <end position="194"/>
    </location>
</feature>
<evidence type="ECO:0000256" key="8">
    <source>
        <dbReference type="SAM" id="Phobius"/>
    </source>
</evidence>
<evidence type="ECO:0000313" key="12">
    <source>
        <dbReference type="Proteomes" id="UP000070501"/>
    </source>
</evidence>
<feature type="chain" id="PRO_5007293299" description="Copper acquisition factor BIM1-like domain-containing protein" evidence="9">
    <location>
        <begin position="24"/>
        <end position="281"/>
    </location>
</feature>
<dbReference type="InterPro" id="IPR046530">
    <property type="entry name" value="BIM1-like_dom"/>
</dbReference>
<dbReference type="PANTHER" id="PTHR34992">
    <property type="entry name" value="HYPHAL ANASTAMOSIS-7 PROTEIN"/>
    <property type="match status" value="1"/>
</dbReference>
<feature type="signal peptide" evidence="9">
    <location>
        <begin position="1"/>
        <end position="23"/>
    </location>
</feature>
<dbReference type="GO" id="GO:0098552">
    <property type="term" value="C:side of membrane"/>
    <property type="evidence" value="ECO:0007669"/>
    <property type="project" value="UniProtKB-KW"/>
</dbReference>
<dbReference type="PANTHER" id="PTHR34992:SF10">
    <property type="entry name" value="COPPER ACQUISITION FACTOR BIM1-LIKE DOMAIN-CONTAINING PROTEIN"/>
    <property type="match status" value="1"/>
</dbReference>
<keyword evidence="3" id="KW-0336">GPI-anchor</keyword>